<dbReference type="SUPFAM" id="SSF48371">
    <property type="entry name" value="ARM repeat"/>
    <property type="match status" value="1"/>
</dbReference>
<dbReference type="Gene3D" id="1.25.10.10">
    <property type="entry name" value="Leucine-rich Repeat Variant"/>
    <property type="match status" value="1"/>
</dbReference>
<reference evidence="1" key="1">
    <citation type="submission" date="2021-08" db="EMBL/GenBank/DDBJ databases">
        <authorList>
            <person name="Stevens D.C."/>
        </authorList>
    </citation>
    <scope>NUCLEOTIDE SEQUENCE</scope>
    <source>
        <strain evidence="1">DSM 53165</strain>
    </source>
</reference>
<gene>
    <name evidence="1" type="ORF">K7C98_41000</name>
</gene>
<dbReference type="EMBL" id="JAIRAU010000057">
    <property type="protein sequence ID" value="MBZ5715646.1"/>
    <property type="molecule type" value="Genomic_DNA"/>
</dbReference>
<dbReference type="InterPro" id="IPR016024">
    <property type="entry name" value="ARM-type_fold"/>
</dbReference>
<protein>
    <submittedName>
        <fullName evidence="1">HEAT repeat domain-containing protein</fullName>
    </submittedName>
</protein>
<dbReference type="RefSeq" id="WP_224197384.1">
    <property type="nucleotide sequence ID" value="NZ_JAIRAU010000057.1"/>
</dbReference>
<name>A0ABS7U5I1_9BACT</name>
<dbReference type="InterPro" id="IPR011989">
    <property type="entry name" value="ARM-like"/>
</dbReference>
<accession>A0ABS7U5I1</accession>
<organism evidence="1 2">
    <name type="scientific">Nannocystis pusilla</name>
    <dbReference type="NCBI Taxonomy" id="889268"/>
    <lineage>
        <taxon>Bacteria</taxon>
        <taxon>Pseudomonadati</taxon>
        <taxon>Myxococcota</taxon>
        <taxon>Polyangia</taxon>
        <taxon>Nannocystales</taxon>
        <taxon>Nannocystaceae</taxon>
        <taxon>Nannocystis</taxon>
    </lineage>
</organism>
<dbReference type="Pfam" id="PF13646">
    <property type="entry name" value="HEAT_2"/>
    <property type="match status" value="1"/>
</dbReference>
<evidence type="ECO:0000313" key="1">
    <source>
        <dbReference type="EMBL" id="MBZ5715646.1"/>
    </source>
</evidence>
<dbReference type="Proteomes" id="UP001139031">
    <property type="component" value="Unassembled WGS sequence"/>
</dbReference>
<sequence length="190" mass="20696">MPTPDFESRVQAFADNPSPAAAKDLAAAHDDRAFAALVQAMNDFMEGPDAVAYREAVRTAATPEVLAKWMAGDLEARRTAAHALSARFAAHVPFIARGLRDADDQVRAVCRRALRSWTSSPELKDLFLEAVRHDDPRVRLLAAEGLGKLGDAADLPALQAALDAEQDDRTRDRLAWAIERIEDQAADEPA</sequence>
<evidence type="ECO:0000313" key="2">
    <source>
        <dbReference type="Proteomes" id="UP001139031"/>
    </source>
</evidence>
<keyword evidence="2" id="KW-1185">Reference proteome</keyword>
<comment type="caution">
    <text evidence="1">The sequence shown here is derived from an EMBL/GenBank/DDBJ whole genome shotgun (WGS) entry which is preliminary data.</text>
</comment>
<proteinExistence type="predicted"/>